<dbReference type="RefSeq" id="WP_326509244.1">
    <property type="nucleotide sequence ID" value="NZ_JAWIIV010000032.1"/>
</dbReference>
<comment type="caution">
    <text evidence="1">The sequence shown here is derived from an EMBL/GenBank/DDBJ whole genome shotgun (WGS) entry which is preliminary data.</text>
</comment>
<name>A0ABU6JFY7_9BURK</name>
<gene>
    <name evidence="1" type="ORF">RY831_25735</name>
</gene>
<reference evidence="1 2" key="1">
    <citation type="submission" date="2023-10" db="EMBL/GenBank/DDBJ databases">
        <title>Noviherbaspirillum sp. CPCC 100848 genome assembly.</title>
        <authorList>
            <person name="Li X.Y."/>
            <person name="Fang X.M."/>
        </authorList>
    </citation>
    <scope>NUCLEOTIDE SEQUENCE [LARGE SCALE GENOMIC DNA]</scope>
    <source>
        <strain evidence="1 2">CPCC 100848</strain>
    </source>
</reference>
<evidence type="ECO:0000313" key="2">
    <source>
        <dbReference type="Proteomes" id="UP001352263"/>
    </source>
</evidence>
<dbReference type="EMBL" id="JAWIIV010000032">
    <property type="protein sequence ID" value="MEC4722573.1"/>
    <property type="molecule type" value="Genomic_DNA"/>
</dbReference>
<keyword evidence="2" id="KW-1185">Reference proteome</keyword>
<organism evidence="1 2">
    <name type="scientific">Noviherbaspirillum album</name>
    <dbReference type="NCBI Taxonomy" id="3080276"/>
    <lineage>
        <taxon>Bacteria</taxon>
        <taxon>Pseudomonadati</taxon>
        <taxon>Pseudomonadota</taxon>
        <taxon>Betaproteobacteria</taxon>
        <taxon>Burkholderiales</taxon>
        <taxon>Oxalobacteraceae</taxon>
        <taxon>Noviherbaspirillum</taxon>
    </lineage>
</organism>
<proteinExistence type="predicted"/>
<protein>
    <submittedName>
        <fullName evidence="1">Uncharacterized protein</fullName>
    </submittedName>
</protein>
<evidence type="ECO:0000313" key="1">
    <source>
        <dbReference type="EMBL" id="MEC4722573.1"/>
    </source>
</evidence>
<dbReference type="Proteomes" id="UP001352263">
    <property type="component" value="Unassembled WGS sequence"/>
</dbReference>
<accession>A0ABU6JFY7</accession>
<sequence>MPDSLSPTMNAPLLPGELAARALRPAVVYAKTARGHEEVSMRTYGLTPKQRRVLIMMNGKKDLAAIAGFVPQQELTEAVPFLLAEKFISEKTEMSGNAMKEDDDAFAGVAEKSGERTEDRAALAPIKQMMTAAATQHLGLLASDIVRRIENAGDRAALQSAAGYWHIAILESKTGGDKAGFYLAEVRRAMAAL</sequence>